<dbReference type="GO" id="GO:0005737">
    <property type="term" value="C:cytoplasm"/>
    <property type="evidence" value="ECO:0007669"/>
    <property type="project" value="UniProtKB-SubCell"/>
</dbReference>
<feature type="site" description="Transition state stabilizer" evidence="9">
    <location>
        <position position="29"/>
    </location>
</feature>
<comment type="caution">
    <text evidence="11">The sequence shown here is derived from an EMBL/GenBank/DDBJ whole genome shotgun (WGS) entry which is preliminary data.</text>
</comment>
<comment type="similarity">
    <text evidence="9">Belongs to the bacterial CoaD family.</text>
</comment>
<feature type="binding site" evidence="9">
    <location>
        <begin position="105"/>
        <end position="107"/>
    </location>
    <ligand>
        <name>ATP</name>
        <dbReference type="ChEBI" id="CHEBI:30616"/>
    </ligand>
</feature>
<dbReference type="Pfam" id="PF01467">
    <property type="entry name" value="CTP_transf_like"/>
    <property type="match status" value="1"/>
</dbReference>
<dbReference type="GO" id="GO:0015937">
    <property type="term" value="P:coenzyme A biosynthetic process"/>
    <property type="evidence" value="ECO:0007669"/>
    <property type="project" value="UniProtKB-UniRule"/>
</dbReference>
<feature type="binding site" evidence="9">
    <location>
        <position position="90"/>
    </location>
    <ligand>
        <name>substrate</name>
    </ligand>
</feature>
<keyword evidence="2 9" id="KW-0808">Transferase</keyword>
<name>D5QCC5_NOVHA</name>
<dbReference type="PANTHER" id="PTHR21342:SF1">
    <property type="entry name" value="PHOSPHOPANTETHEINE ADENYLYLTRANSFERASE"/>
    <property type="match status" value="1"/>
</dbReference>
<evidence type="ECO:0000259" key="10">
    <source>
        <dbReference type="Pfam" id="PF01467"/>
    </source>
</evidence>
<feature type="domain" description="Cytidyltransferase-like" evidence="10">
    <location>
        <begin position="17"/>
        <end position="150"/>
    </location>
</feature>
<dbReference type="EC" id="2.7.7.3" evidence="9"/>
<dbReference type="NCBIfam" id="TIGR00125">
    <property type="entry name" value="cyt_tran_rel"/>
    <property type="match status" value="1"/>
</dbReference>
<sequence length="177" mass="19311">MPQRTATMTDARVRAGFYPGTFDPVTNGHLDIIARASRLVGRLVIGVAKDTTKQPLLSLQERIACLRTDIAALGLPPSTVIEVVGFEGLLVNAAHAHGAHAIFRGLRAVADFDYENQMSAMNTHLAPDIETVFLMARQGNQYISSRLVKEIARLEGDITDFVSPSTRQCVLARLQGR</sequence>
<evidence type="ECO:0000313" key="12">
    <source>
        <dbReference type="Proteomes" id="UP000006468"/>
    </source>
</evidence>
<feature type="binding site" evidence="9">
    <location>
        <begin position="21"/>
        <end position="22"/>
    </location>
    <ligand>
        <name>ATP</name>
        <dbReference type="ChEBI" id="CHEBI:30616"/>
    </ligand>
</feature>
<comment type="cofactor">
    <cofactor evidence="9">
        <name>Mg(2+)</name>
        <dbReference type="ChEBI" id="CHEBI:18420"/>
    </cofactor>
</comment>
<evidence type="ECO:0000256" key="7">
    <source>
        <dbReference type="ARBA" id="ARBA00022993"/>
    </source>
</evidence>
<feature type="binding site" evidence="9">
    <location>
        <begin position="140"/>
        <end position="146"/>
    </location>
    <ligand>
        <name>ATP</name>
        <dbReference type="ChEBI" id="CHEBI:30616"/>
    </ligand>
</feature>
<comment type="subcellular location">
    <subcellularLocation>
        <location evidence="9">Cytoplasm</location>
    </subcellularLocation>
</comment>
<dbReference type="GO" id="GO:0004595">
    <property type="term" value="F:pantetheine-phosphate adenylyltransferase activity"/>
    <property type="evidence" value="ECO:0007669"/>
    <property type="project" value="UniProtKB-UniRule"/>
</dbReference>
<feature type="binding site" evidence="9">
    <location>
        <position position="29"/>
    </location>
    <ligand>
        <name>ATP</name>
        <dbReference type="ChEBI" id="CHEBI:30616"/>
    </ligand>
</feature>
<organism evidence="11 12">
    <name type="scientific">Novacetimonas hansenii ATCC 23769</name>
    <dbReference type="NCBI Taxonomy" id="714995"/>
    <lineage>
        <taxon>Bacteria</taxon>
        <taxon>Pseudomonadati</taxon>
        <taxon>Pseudomonadota</taxon>
        <taxon>Alphaproteobacteria</taxon>
        <taxon>Acetobacterales</taxon>
        <taxon>Acetobacteraceae</taxon>
        <taxon>Novacetimonas</taxon>
    </lineage>
</organism>
<keyword evidence="7 9" id="KW-0173">Coenzyme A biosynthesis</keyword>
<evidence type="ECO:0000256" key="2">
    <source>
        <dbReference type="ARBA" id="ARBA00022679"/>
    </source>
</evidence>
<keyword evidence="3 9" id="KW-0548">Nucleotidyltransferase</keyword>
<comment type="subunit">
    <text evidence="9">Homohexamer.</text>
</comment>
<dbReference type="NCBIfam" id="TIGR01510">
    <property type="entry name" value="coaD_prev_kdtB"/>
    <property type="match status" value="1"/>
</dbReference>
<dbReference type="EMBL" id="ADTV01000009">
    <property type="protein sequence ID" value="EFG85321.1"/>
    <property type="molecule type" value="Genomic_DNA"/>
</dbReference>
<dbReference type="PRINTS" id="PR01020">
    <property type="entry name" value="LPSBIOSNTHSS"/>
</dbReference>
<feature type="binding site" evidence="9">
    <location>
        <position position="21"/>
    </location>
    <ligand>
        <name>substrate</name>
    </ligand>
</feature>
<dbReference type="SUPFAM" id="SSF52374">
    <property type="entry name" value="Nucleotidylyl transferase"/>
    <property type="match status" value="1"/>
</dbReference>
<evidence type="ECO:0000256" key="5">
    <source>
        <dbReference type="ARBA" id="ARBA00022840"/>
    </source>
</evidence>
<evidence type="ECO:0000256" key="3">
    <source>
        <dbReference type="ARBA" id="ARBA00022695"/>
    </source>
</evidence>
<comment type="pathway">
    <text evidence="9">Cofactor biosynthesis; coenzyme A biosynthesis; CoA from (R)-pantothenate: step 4/5.</text>
</comment>
<dbReference type="AlphaFoldDB" id="D5QCC5"/>
<feature type="binding site" evidence="9">
    <location>
        <position position="115"/>
    </location>
    <ligand>
        <name>ATP</name>
        <dbReference type="ChEBI" id="CHEBI:30616"/>
    </ligand>
</feature>
<dbReference type="HAMAP" id="MF_00151">
    <property type="entry name" value="PPAT_bact"/>
    <property type="match status" value="1"/>
</dbReference>
<dbReference type="InterPro" id="IPR001980">
    <property type="entry name" value="PPAT"/>
</dbReference>
<proteinExistence type="inferred from homology"/>
<dbReference type="UniPathway" id="UPA00241">
    <property type="reaction ID" value="UER00355"/>
</dbReference>
<feature type="binding site" evidence="9">
    <location>
        <position position="53"/>
    </location>
    <ligand>
        <name>substrate</name>
    </ligand>
</feature>
<dbReference type="InterPro" id="IPR004821">
    <property type="entry name" value="Cyt_trans-like"/>
</dbReference>
<dbReference type="Gene3D" id="3.40.50.620">
    <property type="entry name" value="HUPs"/>
    <property type="match status" value="1"/>
</dbReference>
<accession>D5QCC5</accession>
<evidence type="ECO:0000256" key="1">
    <source>
        <dbReference type="ARBA" id="ARBA00022490"/>
    </source>
</evidence>
<reference evidence="11 12" key="1">
    <citation type="journal article" date="2010" name="J. Bacteriol.">
        <title>Genome sequence of a cellulose-producing bacterium, Gluconacetobacter hansenii ATCC 23769.</title>
        <authorList>
            <person name="Iyer P.R."/>
            <person name="Geib S.M."/>
            <person name="Catchmark J."/>
            <person name="Kao T.H."/>
            <person name="Tien M."/>
        </authorList>
    </citation>
    <scope>NUCLEOTIDE SEQUENCE [LARGE SCALE GENOMIC DNA]</scope>
    <source>
        <strain evidence="11 12">ATCC 23769</strain>
    </source>
</reference>
<dbReference type="PANTHER" id="PTHR21342">
    <property type="entry name" value="PHOSPHOPANTETHEINE ADENYLYLTRANSFERASE"/>
    <property type="match status" value="1"/>
</dbReference>
<keyword evidence="6 9" id="KW-0460">Magnesium</keyword>
<dbReference type="HOGENOM" id="CLU_100149_0_1_5"/>
<comment type="function">
    <text evidence="9">Reversibly transfers an adenylyl group from ATP to 4'-phosphopantetheine, yielding dephospho-CoA (dPCoA) and pyrophosphate.</text>
</comment>
<evidence type="ECO:0000256" key="8">
    <source>
        <dbReference type="ARBA" id="ARBA00029346"/>
    </source>
</evidence>
<gene>
    <name evidence="9" type="primary">coaD</name>
    <name evidence="11" type="ORF">GXY_03888</name>
</gene>
<evidence type="ECO:0000256" key="6">
    <source>
        <dbReference type="ARBA" id="ARBA00022842"/>
    </source>
</evidence>
<dbReference type="CDD" id="cd02163">
    <property type="entry name" value="PPAT"/>
    <property type="match status" value="1"/>
</dbReference>
<dbReference type="Proteomes" id="UP000006468">
    <property type="component" value="Chromosome"/>
</dbReference>
<keyword evidence="4 9" id="KW-0547">Nucleotide-binding</keyword>
<evidence type="ECO:0000256" key="9">
    <source>
        <dbReference type="HAMAP-Rule" id="MF_00151"/>
    </source>
</evidence>
<feature type="binding site" evidence="9">
    <location>
        <position position="104"/>
    </location>
    <ligand>
        <name>substrate</name>
    </ligand>
</feature>
<evidence type="ECO:0000313" key="11">
    <source>
        <dbReference type="EMBL" id="EFG85321.1"/>
    </source>
</evidence>
<evidence type="ECO:0000256" key="4">
    <source>
        <dbReference type="ARBA" id="ARBA00022741"/>
    </source>
</evidence>
<keyword evidence="1 9" id="KW-0963">Cytoplasm</keyword>
<dbReference type="GO" id="GO:0005524">
    <property type="term" value="F:ATP binding"/>
    <property type="evidence" value="ECO:0007669"/>
    <property type="project" value="UniProtKB-KW"/>
</dbReference>
<keyword evidence="5 9" id="KW-0067">ATP-binding</keyword>
<comment type="catalytic activity">
    <reaction evidence="8 9">
        <text>(R)-4'-phosphopantetheine + ATP + H(+) = 3'-dephospho-CoA + diphosphate</text>
        <dbReference type="Rhea" id="RHEA:19801"/>
        <dbReference type="ChEBI" id="CHEBI:15378"/>
        <dbReference type="ChEBI" id="CHEBI:30616"/>
        <dbReference type="ChEBI" id="CHEBI:33019"/>
        <dbReference type="ChEBI" id="CHEBI:57328"/>
        <dbReference type="ChEBI" id="CHEBI:61723"/>
        <dbReference type="EC" id="2.7.7.3"/>
    </reaction>
</comment>
<dbReference type="InterPro" id="IPR014729">
    <property type="entry name" value="Rossmann-like_a/b/a_fold"/>
</dbReference>
<protein>
    <recommendedName>
        <fullName evidence="9">Phosphopantetheine adenylyltransferase</fullName>
        <ecNumber evidence="9">2.7.7.3</ecNumber>
    </recommendedName>
    <alternativeName>
        <fullName evidence="9">Dephospho-CoA pyrophosphorylase</fullName>
    </alternativeName>
    <alternativeName>
        <fullName evidence="9">Pantetheine-phosphate adenylyltransferase</fullName>
        <shortName evidence="9">PPAT</shortName>
    </alternativeName>
</protein>